<protein>
    <submittedName>
        <fullName evidence="1">Uncharacterized protein</fullName>
    </submittedName>
</protein>
<organism evidence="1 2">
    <name type="scientific">Multifurca ochricompacta</name>
    <dbReference type="NCBI Taxonomy" id="376703"/>
    <lineage>
        <taxon>Eukaryota</taxon>
        <taxon>Fungi</taxon>
        <taxon>Dikarya</taxon>
        <taxon>Basidiomycota</taxon>
        <taxon>Agaricomycotina</taxon>
        <taxon>Agaricomycetes</taxon>
        <taxon>Russulales</taxon>
        <taxon>Russulaceae</taxon>
        <taxon>Multifurca</taxon>
    </lineage>
</organism>
<sequence length="197" mass="22603">LTSQNYCIWADDIKSWLQLNGLWRLVTGLDKKPVAKLKVKDSGGNFIFAAVPLDEDKLERWEIKAERAAGAIKLAMSHDVRILIRDCEDDPIKIWQTLKDFFIVQHSTAPRLNAYHTLLSIQKDDFDSLDALINKVDNQIRVIKSLSPDSFTLDNIYDELAIMAIIRALPQFFDDVMRTISVLDKFDKHSVIQCLRS</sequence>
<dbReference type="EMBL" id="WTXG01000028">
    <property type="protein sequence ID" value="KAI0298454.1"/>
    <property type="molecule type" value="Genomic_DNA"/>
</dbReference>
<accession>A0AAD4QMC0</accession>
<comment type="caution">
    <text evidence="1">The sequence shown here is derived from an EMBL/GenBank/DDBJ whole genome shotgun (WGS) entry which is preliminary data.</text>
</comment>
<dbReference type="Pfam" id="PF14223">
    <property type="entry name" value="Retrotran_gag_2"/>
    <property type="match status" value="1"/>
</dbReference>
<feature type="non-terminal residue" evidence="1">
    <location>
        <position position="1"/>
    </location>
</feature>
<evidence type="ECO:0000313" key="1">
    <source>
        <dbReference type="EMBL" id="KAI0298454.1"/>
    </source>
</evidence>
<name>A0AAD4QMC0_9AGAM</name>
<evidence type="ECO:0000313" key="2">
    <source>
        <dbReference type="Proteomes" id="UP001203297"/>
    </source>
</evidence>
<feature type="non-terminal residue" evidence="1">
    <location>
        <position position="197"/>
    </location>
</feature>
<reference evidence="1" key="1">
    <citation type="journal article" date="2022" name="New Phytol.">
        <title>Evolutionary transition to the ectomycorrhizal habit in the genomes of a hyperdiverse lineage of mushroom-forming fungi.</title>
        <authorList>
            <person name="Looney B."/>
            <person name="Miyauchi S."/>
            <person name="Morin E."/>
            <person name="Drula E."/>
            <person name="Courty P.E."/>
            <person name="Kohler A."/>
            <person name="Kuo A."/>
            <person name="LaButti K."/>
            <person name="Pangilinan J."/>
            <person name="Lipzen A."/>
            <person name="Riley R."/>
            <person name="Andreopoulos W."/>
            <person name="He G."/>
            <person name="Johnson J."/>
            <person name="Nolan M."/>
            <person name="Tritt A."/>
            <person name="Barry K.W."/>
            <person name="Grigoriev I.V."/>
            <person name="Nagy L.G."/>
            <person name="Hibbett D."/>
            <person name="Henrissat B."/>
            <person name="Matheny P.B."/>
            <person name="Labbe J."/>
            <person name="Martin F.M."/>
        </authorList>
    </citation>
    <scope>NUCLEOTIDE SEQUENCE</scope>
    <source>
        <strain evidence="1">BPL690</strain>
    </source>
</reference>
<keyword evidence="2" id="KW-1185">Reference proteome</keyword>
<dbReference type="Proteomes" id="UP001203297">
    <property type="component" value="Unassembled WGS sequence"/>
</dbReference>
<dbReference type="AlphaFoldDB" id="A0AAD4QMC0"/>
<proteinExistence type="predicted"/>
<gene>
    <name evidence="1" type="ORF">B0F90DRAFT_1573783</name>
</gene>